<evidence type="ECO:0000256" key="1">
    <source>
        <dbReference type="ARBA" id="ARBA00023015"/>
    </source>
</evidence>
<evidence type="ECO:0000259" key="4">
    <source>
        <dbReference type="PROSITE" id="PS50043"/>
    </source>
</evidence>
<dbReference type="CDD" id="cd06170">
    <property type="entry name" value="LuxR_C_like"/>
    <property type="match status" value="1"/>
</dbReference>
<comment type="caution">
    <text evidence="5">The sequence shown here is derived from an EMBL/GenBank/DDBJ whole genome shotgun (WGS) entry which is preliminary data.</text>
</comment>
<dbReference type="GO" id="GO:0006355">
    <property type="term" value="P:regulation of DNA-templated transcription"/>
    <property type="evidence" value="ECO:0007669"/>
    <property type="project" value="InterPro"/>
</dbReference>
<dbReference type="InterPro" id="IPR016032">
    <property type="entry name" value="Sig_transdc_resp-reg_C-effctor"/>
</dbReference>
<dbReference type="Gene3D" id="1.10.10.10">
    <property type="entry name" value="Winged helix-like DNA-binding domain superfamily/Winged helix DNA-binding domain"/>
    <property type="match status" value="1"/>
</dbReference>
<dbReference type="Pfam" id="PF00196">
    <property type="entry name" value="GerE"/>
    <property type="match status" value="1"/>
</dbReference>
<evidence type="ECO:0000256" key="2">
    <source>
        <dbReference type="ARBA" id="ARBA00023125"/>
    </source>
</evidence>
<dbReference type="PANTHER" id="PTHR44688">
    <property type="entry name" value="DNA-BINDING TRANSCRIPTIONAL ACTIVATOR DEVR_DOSR"/>
    <property type="match status" value="1"/>
</dbReference>
<dbReference type="Proteomes" id="UP000267081">
    <property type="component" value="Unassembled WGS sequence"/>
</dbReference>
<dbReference type="PANTHER" id="PTHR44688:SF16">
    <property type="entry name" value="DNA-BINDING TRANSCRIPTIONAL ACTIVATOR DEVR_DOSR"/>
    <property type="match status" value="1"/>
</dbReference>
<keyword evidence="1" id="KW-0805">Transcription regulation</keyword>
<dbReference type="InterPro" id="IPR000792">
    <property type="entry name" value="Tscrpt_reg_LuxR_C"/>
</dbReference>
<evidence type="ECO:0000313" key="6">
    <source>
        <dbReference type="Proteomes" id="UP000267081"/>
    </source>
</evidence>
<accession>A0A427SWW6</accession>
<organism evidence="5 6">
    <name type="scientific">Amycolatopsis eburnea</name>
    <dbReference type="NCBI Taxonomy" id="2267691"/>
    <lineage>
        <taxon>Bacteria</taxon>
        <taxon>Bacillati</taxon>
        <taxon>Actinomycetota</taxon>
        <taxon>Actinomycetes</taxon>
        <taxon>Pseudonocardiales</taxon>
        <taxon>Pseudonocardiaceae</taxon>
        <taxon>Amycolatopsis</taxon>
    </lineage>
</organism>
<dbReference type="PROSITE" id="PS50043">
    <property type="entry name" value="HTH_LUXR_2"/>
    <property type="match status" value="1"/>
</dbReference>
<dbReference type="SMART" id="SM00421">
    <property type="entry name" value="HTH_LUXR"/>
    <property type="match status" value="1"/>
</dbReference>
<dbReference type="InterPro" id="IPR036388">
    <property type="entry name" value="WH-like_DNA-bd_sf"/>
</dbReference>
<dbReference type="SUPFAM" id="SSF46894">
    <property type="entry name" value="C-terminal effector domain of the bipartite response regulators"/>
    <property type="match status" value="1"/>
</dbReference>
<keyword evidence="2 5" id="KW-0238">DNA-binding</keyword>
<dbReference type="EMBL" id="RSEC01000061">
    <property type="protein sequence ID" value="RSD09178.1"/>
    <property type="molecule type" value="Genomic_DNA"/>
</dbReference>
<dbReference type="RefSeq" id="WP_125315118.1">
    <property type="nucleotide sequence ID" value="NZ_RSEC01000061.1"/>
</dbReference>
<reference evidence="5 6" key="1">
    <citation type="submission" date="2018-12" db="EMBL/GenBank/DDBJ databases">
        <title>Amycolatopsis eburnea sp. nov. actinomycete associate with arbuscular mycorrhiza fungal spore.</title>
        <authorList>
            <person name="Lumyong S."/>
            <person name="Chaiya L."/>
        </authorList>
    </citation>
    <scope>NUCLEOTIDE SEQUENCE [LARGE SCALE GENOMIC DNA]</scope>
    <source>
        <strain evidence="5 6">GLM-1</strain>
    </source>
</reference>
<protein>
    <submittedName>
        <fullName evidence="5">DNA-binding response regulator</fullName>
    </submittedName>
</protein>
<dbReference type="OrthoDB" id="3638764at2"/>
<gene>
    <name evidence="5" type="ORF">EIY87_39650</name>
</gene>
<dbReference type="AlphaFoldDB" id="A0A427SWW6"/>
<evidence type="ECO:0000313" key="5">
    <source>
        <dbReference type="EMBL" id="RSD09178.1"/>
    </source>
</evidence>
<dbReference type="PRINTS" id="PR00038">
    <property type="entry name" value="HTHLUXR"/>
</dbReference>
<feature type="domain" description="HTH luxR-type" evidence="4">
    <location>
        <begin position="149"/>
        <end position="214"/>
    </location>
</feature>
<evidence type="ECO:0000256" key="3">
    <source>
        <dbReference type="ARBA" id="ARBA00023163"/>
    </source>
</evidence>
<sequence length="230" mass="24310">MSTVQLLDRRLRRAGAERATLRVYALGANARAVGKLGELVGAGEGIEWLGATDSVRTADTVLRAVHPDVLVLHNTIDPDARLAAQLTVLFPGLAVVVLVDPCTPADRHAATGVHAVLPADAPPSVLVASIRLAHANRCARVALPAPGGVRPRHLELSARQHEILALIADGNSYAEVGRILFISTETVRTHAKQILRRLHARDRTHAVSLAYQAGLLGRPGGPATIATEVS</sequence>
<keyword evidence="6" id="KW-1185">Reference proteome</keyword>
<name>A0A427SWW6_9PSEU</name>
<proteinExistence type="predicted"/>
<dbReference type="GO" id="GO:0003677">
    <property type="term" value="F:DNA binding"/>
    <property type="evidence" value="ECO:0007669"/>
    <property type="project" value="UniProtKB-KW"/>
</dbReference>
<keyword evidence="3" id="KW-0804">Transcription</keyword>